<protein>
    <recommendedName>
        <fullName evidence="5">branched-chain-amino-acid transaminase</fullName>
        <ecNumber evidence="5">2.6.1.42</ecNumber>
    </recommendedName>
</protein>
<dbReference type="InterPro" id="IPR043132">
    <property type="entry name" value="BCAT-like_C"/>
</dbReference>
<name>A0A518DER6_9BACT</name>
<evidence type="ECO:0000256" key="2">
    <source>
        <dbReference type="ARBA" id="ARBA00004931"/>
    </source>
</evidence>
<dbReference type="Gene3D" id="3.30.470.10">
    <property type="match status" value="1"/>
</dbReference>
<evidence type="ECO:0000313" key="9">
    <source>
        <dbReference type="EMBL" id="QDU89969.1"/>
    </source>
</evidence>
<gene>
    <name evidence="9" type="primary">dat</name>
    <name evidence="9" type="ORF">Pla175_33670</name>
</gene>
<dbReference type="InterPro" id="IPR050571">
    <property type="entry name" value="Class-IV_PLP-Dep_Aminotrnsfr"/>
</dbReference>
<dbReference type="GO" id="GO:0052656">
    <property type="term" value="F:L-isoleucine-2-oxoglutarate transaminase activity"/>
    <property type="evidence" value="ECO:0007669"/>
    <property type="project" value="RHEA"/>
</dbReference>
<evidence type="ECO:0000256" key="4">
    <source>
        <dbReference type="ARBA" id="ARBA00009320"/>
    </source>
</evidence>
<accession>A0A518DER6</accession>
<keyword evidence="9" id="KW-0032">Aminotransferase</keyword>
<dbReference type="CDD" id="cd00449">
    <property type="entry name" value="PLPDE_IV"/>
    <property type="match status" value="1"/>
</dbReference>
<comment type="pathway">
    <text evidence="3">Amino-acid biosynthesis; L-leucine biosynthesis; L-leucine from 3-methyl-2-oxobutanoate: step 4/4.</text>
</comment>
<comment type="catalytic activity">
    <reaction evidence="7">
        <text>L-isoleucine + 2-oxoglutarate = (S)-3-methyl-2-oxopentanoate + L-glutamate</text>
        <dbReference type="Rhea" id="RHEA:24801"/>
        <dbReference type="ChEBI" id="CHEBI:16810"/>
        <dbReference type="ChEBI" id="CHEBI:29985"/>
        <dbReference type="ChEBI" id="CHEBI:35146"/>
        <dbReference type="ChEBI" id="CHEBI:58045"/>
        <dbReference type="EC" id="2.6.1.42"/>
    </reaction>
</comment>
<dbReference type="OrthoDB" id="9805628at2"/>
<dbReference type="EMBL" id="CP036291">
    <property type="protein sequence ID" value="QDU89969.1"/>
    <property type="molecule type" value="Genomic_DNA"/>
</dbReference>
<comment type="catalytic activity">
    <reaction evidence="6">
        <text>L-valine + 2-oxoglutarate = 3-methyl-2-oxobutanoate + L-glutamate</text>
        <dbReference type="Rhea" id="RHEA:24813"/>
        <dbReference type="ChEBI" id="CHEBI:11851"/>
        <dbReference type="ChEBI" id="CHEBI:16810"/>
        <dbReference type="ChEBI" id="CHEBI:29985"/>
        <dbReference type="ChEBI" id="CHEBI:57762"/>
        <dbReference type="EC" id="2.6.1.42"/>
    </reaction>
</comment>
<dbReference type="GO" id="GO:0052655">
    <property type="term" value="F:L-valine-2-oxoglutarate transaminase activity"/>
    <property type="evidence" value="ECO:0007669"/>
    <property type="project" value="RHEA"/>
</dbReference>
<evidence type="ECO:0000256" key="8">
    <source>
        <dbReference type="ARBA" id="ARBA00049229"/>
    </source>
</evidence>
<dbReference type="Pfam" id="PF01063">
    <property type="entry name" value="Aminotran_4"/>
    <property type="match status" value="1"/>
</dbReference>
<sequence length="297" mass="31991">MPRYAYLNGQWIDDARLSIPVGDPGFALGVTVTERLRTFAGRPYRADEHLARLAGSLEIIGLPAEPLAGELRPVIDQYMTRNAALLAPGDDWAIVAFVTPGVGGEPTRCVHGFPLPFMGWASQFTAGLPLWLSDHRQTPANCWPPALKCRSRMHYYLADRQAGRQETGARAVLLDQDGHIGEASTANIVAVRSGEGIVSPVMAKVLPGVSVGVVRELASRLGTPFVERDMLPEDLATADEVWLCSTSVCMLPATRFNGGPIGDGRPGPVYQRFLAAWGESVGVDIAAQASRFASRQT</sequence>
<dbReference type="PANTHER" id="PTHR42743">
    <property type="entry name" value="AMINO-ACID AMINOTRANSFERASE"/>
    <property type="match status" value="1"/>
</dbReference>
<evidence type="ECO:0000256" key="1">
    <source>
        <dbReference type="ARBA" id="ARBA00004824"/>
    </source>
</evidence>
<dbReference type="InterPro" id="IPR043131">
    <property type="entry name" value="BCAT-like_N"/>
</dbReference>
<comment type="pathway">
    <text evidence="1">Amino-acid biosynthesis; L-isoleucine biosynthesis; L-isoleucine from 2-oxobutanoate: step 4/4.</text>
</comment>
<dbReference type="EC" id="2.6.1.42" evidence="5"/>
<dbReference type="Proteomes" id="UP000317429">
    <property type="component" value="Chromosome"/>
</dbReference>
<evidence type="ECO:0000313" key="10">
    <source>
        <dbReference type="Proteomes" id="UP000317429"/>
    </source>
</evidence>
<dbReference type="GO" id="GO:0046394">
    <property type="term" value="P:carboxylic acid biosynthetic process"/>
    <property type="evidence" value="ECO:0007669"/>
    <property type="project" value="UniProtKB-ARBA"/>
</dbReference>
<comment type="catalytic activity">
    <reaction evidence="8">
        <text>L-leucine + 2-oxoglutarate = 4-methyl-2-oxopentanoate + L-glutamate</text>
        <dbReference type="Rhea" id="RHEA:18321"/>
        <dbReference type="ChEBI" id="CHEBI:16810"/>
        <dbReference type="ChEBI" id="CHEBI:17865"/>
        <dbReference type="ChEBI" id="CHEBI:29985"/>
        <dbReference type="ChEBI" id="CHEBI:57427"/>
        <dbReference type="EC" id="2.6.1.42"/>
    </reaction>
</comment>
<evidence type="ECO:0000256" key="6">
    <source>
        <dbReference type="ARBA" id="ARBA00048212"/>
    </source>
</evidence>
<keyword evidence="9" id="KW-0808">Transferase</keyword>
<dbReference type="AlphaFoldDB" id="A0A518DER6"/>
<dbReference type="InterPro" id="IPR036038">
    <property type="entry name" value="Aminotransferase-like"/>
</dbReference>
<proteinExistence type="inferred from homology"/>
<keyword evidence="10" id="KW-1185">Reference proteome</keyword>
<comment type="pathway">
    <text evidence="2">Amino-acid biosynthesis; L-valine biosynthesis; L-valine from pyruvate: step 4/4.</text>
</comment>
<dbReference type="KEGG" id="pnd:Pla175_33670"/>
<dbReference type="Gene3D" id="3.20.10.10">
    <property type="entry name" value="D-amino Acid Aminotransferase, subunit A, domain 2"/>
    <property type="match status" value="1"/>
</dbReference>
<reference evidence="9 10" key="1">
    <citation type="submission" date="2019-02" db="EMBL/GenBank/DDBJ databases">
        <title>Deep-cultivation of Planctomycetes and their phenomic and genomic characterization uncovers novel biology.</title>
        <authorList>
            <person name="Wiegand S."/>
            <person name="Jogler M."/>
            <person name="Boedeker C."/>
            <person name="Pinto D."/>
            <person name="Vollmers J."/>
            <person name="Rivas-Marin E."/>
            <person name="Kohn T."/>
            <person name="Peeters S.H."/>
            <person name="Heuer A."/>
            <person name="Rast P."/>
            <person name="Oberbeckmann S."/>
            <person name="Bunk B."/>
            <person name="Jeske O."/>
            <person name="Meyerdierks A."/>
            <person name="Storesund J.E."/>
            <person name="Kallscheuer N."/>
            <person name="Luecker S."/>
            <person name="Lage O.M."/>
            <person name="Pohl T."/>
            <person name="Merkel B.J."/>
            <person name="Hornburger P."/>
            <person name="Mueller R.-W."/>
            <person name="Bruemmer F."/>
            <person name="Labrenz M."/>
            <person name="Spormann A.M."/>
            <person name="Op den Camp H."/>
            <person name="Overmann J."/>
            <person name="Amann R."/>
            <person name="Jetten M.S.M."/>
            <person name="Mascher T."/>
            <person name="Medema M.H."/>
            <person name="Devos D.P."/>
            <person name="Kaster A.-K."/>
            <person name="Ovreas L."/>
            <person name="Rohde M."/>
            <person name="Galperin M.Y."/>
            <person name="Jogler C."/>
        </authorList>
    </citation>
    <scope>NUCLEOTIDE SEQUENCE [LARGE SCALE GENOMIC DNA]</scope>
    <source>
        <strain evidence="9 10">Pla175</strain>
    </source>
</reference>
<comment type="similarity">
    <text evidence="4">Belongs to the class-IV pyridoxal-phosphate-dependent aminotransferase family.</text>
</comment>
<organism evidence="9 10">
    <name type="scientific">Pirellulimonas nuda</name>
    <dbReference type="NCBI Taxonomy" id="2528009"/>
    <lineage>
        <taxon>Bacteria</taxon>
        <taxon>Pseudomonadati</taxon>
        <taxon>Planctomycetota</taxon>
        <taxon>Planctomycetia</taxon>
        <taxon>Pirellulales</taxon>
        <taxon>Lacipirellulaceae</taxon>
        <taxon>Pirellulimonas</taxon>
    </lineage>
</organism>
<dbReference type="PANTHER" id="PTHR42743:SF11">
    <property type="entry name" value="AMINODEOXYCHORISMATE LYASE"/>
    <property type="match status" value="1"/>
</dbReference>
<dbReference type="GO" id="GO:0052654">
    <property type="term" value="F:L-leucine-2-oxoglutarate transaminase activity"/>
    <property type="evidence" value="ECO:0007669"/>
    <property type="project" value="RHEA"/>
</dbReference>
<evidence type="ECO:0000256" key="3">
    <source>
        <dbReference type="ARBA" id="ARBA00005072"/>
    </source>
</evidence>
<evidence type="ECO:0000256" key="7">
    <source>
        <dbReference type="ARBA" id="ARBA00048798"/>
    </source>
</evidence>
<evidence type="ECO:0000256" key="5">
    <source>
        <dbReference type="ARBA" id="ARBA00013053"/>
    </source>
</evidence>
<dbReference type="InterPro" id="IPR001544">
    <property type="entry name" value="Aminotrans_IV"/>
</dbReference>
<dbReference type="RefSeq" id="WP_145287550.1">
    <property type="nucleotide sequence ID" value="NZ_CP036291.1"/>
</dbReference>
<dbReference type="SUPFAM" id="SSF56752">
    <property type="entry name" value="D-aminoacid aminotransferase-like PLP-dependent enzymes"/>
    <property type="match status" value="1"/>
</dbReference>